<evidence type="ECO:0000313" key="12">
    <source>
        <dbReference type="EnsemblMetazoa" id="XP_014253484.1"/>
    </source>
</evidence>
<feature type="repeat" description="WD" evidence="7">
    <location>
        <begin position="172"/>
        <end position="204"/>
    </location>
</feature>
<feature type="domain" description="NUC153" evidence="9">
    <location>
        <begin position="478"/>
        <end position="505"/>
    </location>
</feature>
<feature type="region of interest" description="Disordered" evidence="8">
    <location>
        <begin position="524"/>
        <end position="549"/>
    </location>
</feature>
<evidence type="ECO:0000256" key="6">
    <source>
        <dbReference type="ARBA" id="ARBA00023242"/>
    </source>
</evidence>
<feature type="compositionally biased region" description="Acidic residues" evidence="8">
    <location>
        <begin position="528"/>
        <end position="549"/>
    </location>
</feature>
<feature type="region of interest" description="Disordered" evidence="8">
    <location>
        <begin position="564"/>
        <end position="585"/>
    </location>
</feature>
<evidence type="ECO:0000256" key="8">
    <source>
        <dbReference type="SAM" id="MobiDB-lite"/>
    </source>
</evidence>
<dbReference type="Pfam" id="PF08159">
    <property type="entry name" value="NUC153"/>
    <property type="match status" value="1"/>
</dbReference>
<keyword evidence="5" id="KW-0677">Repeat</keyword>
<proteinExistence type="inferred from homology"/>
<dbReference type="InterPro" id="IPR001680">
    <property type="entry name" value="WD40_rpt"/>
</dbReference>
<dbReference type="Pfam" id="PF23097">
    <property type="entry name" value="NOL10_2nd"/>
    <property type="match status" value="1"/>
</dbReference>
<keyword evidence="13" id="KW-1185">Reference proteome</keyword>
<name>A0A8I6TJ06_CIMLE</name>
<evidence type="ECO:0000313" key="13">
    <source>
        <dbReference type="Proteomes" id="UP000494040"/>
    </source>
</evidence>
<dbReference type="PROSITE" id="PS50082">
    <property type="entry name" value="WD_REPEATS_2"/>
    <property type="match status" value="1"/>
</dbReference>
<keyword evidence="4 7" id="KW-0853">WD repeat</keyword>
<accession>A0A8I6TJ06</accession>
<dbReference type="OrthoDB" id="273340at2759"/>
<evidence type="ECO:0000256" key="7">
    <source>
        <dbReference type="PROSITE-ProRule" id="PRU00221"/>
    </source>
</evidence>
<evidence type="ECO:0000259" key="9">
    <source>
        <dbReference type="Pfam" id="PF08159"/>
    </source>
</evidence>
<dbReference type="FunFam" id="2.130.10.10:FF:001909">
    <property type="entry name" value="WD repeat, SAM and U-box domain-containing protein"/>
    <property type="match status" value="1"/>
</dbReference>
<reference evidence="12" key="1">
    <citation type="submission" date="2022-01" db="UniProtKB">
        <authorList>
            <consortium name="EnsemblMetazoa"/>
        </authorList>
    </citation>
    <scope>IDENTIFICATION</scope>
</reference>
<dbReference type="Pfam" id="PF23098">
    <property type="entry name" value="Beta-prop_NOL10_N"/>
    <property type="match status" value="1"/>
</dbReference>
<dbReference type="SUPFAM" id="SSF50978">
    <property type="entry name" value="WD40 repeat-like"/>
    <property type="match status" value="1"/>
</dbReference>
<evidence type="ECO:0000256" key="1">
    <source>
        <dbReference type="ARBA" id="ARBA00004604"/>
    </source>
</evidence>
<dbReference type="InterPro" id="IPR056551">
    <property type="entry name" value="Beta-prop_NOL10_N"/>
</dbReference>
<dbReference type="InterPro" id="IPR012580">
    <property type="entry name" value="NUC153"/>
</dbReference>
<dbReference type="AlphaFoldDB" id="A0A8I6TJ06"/>
<dbReference type="GeneID" id="106668854"/>
<dbReference type="InterPro" id="IPR015943">
    <property type="entry name" value="WD40/YVTN_repeat-like_dom_sf"/>
</dbReference>
<protein>
    <recommendedName>
        <fullName evidence="3">Nucleolar protein 10</fullName>
    </recommendedName>
</protein>
<dbReference type="GO" id="GO:0032040">
    <property type="term" value="C:small-subunit processome"/>
    <property type="evidence" value="ECO:0007669"/>
    <property type="project" value="TreeGrafter"/>
</dbReference>
<dbReference type="GO" id="GO:0000462">
    <property type="term" value="P:maturation of SSU-rRNA from tricistronic rRNA transcript (SSU-rRNA, 5.8S rRNA, LSU-rRNA)"/>
    <property type="evidence" value="ECO:0007669"/>
    <property type="project" value="TreeGrafter"/>
</dbReference>
<evidence type="ECO:0000256" key="3">
    <source>
        <dbReference type="ARBA" id="ARBA00015517"/>
    </source>
</evidence>
<dbReference type="InterPro" id="IPR036322">
    <property type="entry name" value="WD40_repeat_dom_sf"/>
</dbReference>
<dbReference type="RefSeq" id="XP_014253484.1">
    <property type="nucleotide sequence ID" value="XM_014397998.2"/>
</dbReference>
<feature type="compositionally biased region" description="Basic and acidic residues" evidence="8">
    <location>
        <begin position="564"/>
        <end position="583"/>
    </location>
</feature>
<comment type="subcellular location">
    <subcellularLocation>
        <location evidence="1">Nucleus</location>
        <location evidence="1">Nucleolus</location>
    </subcellularLocation>
</comment>
<feature type="domain" description="Nucleolar protein 10-like second" evidence="10">
    <location>
        <begin position="369"/>
        <end position="417"/>
    </location>
</feature>
<evidence type="ECO:0000259" key="10">
    <source>
        <dbReference type="Pfam" id="PF23097"/>
    </source>
</evidence>
<dbReference type="KEGG" id="clec:106668854"/>
<dbReference type="Gene3D" id="2.130.10.10">
    <property type="entry name" value="YVTN repeat-like/Quinoprotein amine dehydrogenase"/>
    <property type="match status" value="1"/>
</dbReference>
<sequence>MNVTDPNNIKIYNLSSGKSLPEWLSDRKKRALVKKDVDIRKRIELLQDFTMPDLSNTVKVSKDGQYIIATGIYKPRVRCFEVHNLSMKFERCMDAEIVTFEILSDDYTKMVFLQTDRFIELHAAGGTYYRLRIPKFGRDMKYHYPSCDLYVTAAGPDIYRLNLERGQFLNSLTTEASEVNRIVINPVHQLVTVGTRDGKIEAWDPRQRKRCGVLDVAFSCVTDDTQVDGFPSVTSLEYTGPVTLGVGTATGQILIYDIRSDKPCLVKDHMYGYAIRDLAFHDNYVLSLDSAVLKIWDKSSGKIFTSIESGQETLFNNLCHVPNSGLIFMANESPKIQSYYIPQLGPAPKWCSFLDNLTEELEESKVDSVYDDFKFVTKKELEELQLTHLIGSPMLRAYMHGYFMNIRLYNKAKALVQPFSYEEYKKKRIREKIEKDRGTRIQIQNLPKVNRDLALKLMDQKREDTRRKAKNTPNILNDDRFKAMFENPDFQIDTNTEEYRLINPVVSRLDITRRKELKKELLKQQFDPVDEEPEGKPSDDDEIWSSDDEKEWVQEVKKQHKAIAKEKKEAELNEEKQQDELNKKGRSIKLYQLKEGSSFKRNIRDFISEDSKLALGERIKEEERGNIKVLSSGNREMTFRVDKKKKKGMTDPETMRKHREERKQLIRRAPNTFRMSFKKFGKKR</sequence>
<evidence type="ECO:0000259" key="11">
    <source>
        <dbReference type="Pfam" id="PF23098"/>
    </source>
</evidence>
<dbReference type="OMA" id="GYFMDVR"/>
<dbReference type="GO" id="GO:0030686">
    <property type="term" value="C:90S preribosome"/>
    <property type="evidence" value="ECO:0007669"/>
    <property type="project" value="TreeGrafter"/>
</dbReference>
<dbReference type="InterPro" id="IPR056550">
    <property type="entry name" value="NOL10_2nd"/>
</dbReference>
<dbReference type="EnsemblMetazoa" id="XM_014397998.2">
    <property type="protein sequence ID" value="XP_014253484.1"/>
    <property type="gene ID" value="LOC106668854"/>
</dbReference>
<keyword evidence="6" id="KW-0539">Nucleus</keyword>
<comment type="similarity">
    <text evidence="2">Belongs to the WD repeat NOL10/ENP2 family.</text>
</comment>
<evidence type="ECO:0000256" key="4">
    <source>
        <dbReference type="ARBA" id="ARBA00022574"/>
    </source>
</evidence>
<feature type="domain" description="Nucleolar protein 10-like N-terminal" evidence="11">
    <location>
        <begin position="1"/>
        <end position="365"/>
    </location>
</feature>
<dbReference type="PANTHER" id="PTHR14927">
    <property type="entry name" value="NUCLEOLAR PROTEIN 10"/>
    <property type="match status" value="1"/>
</dbReference>
<evidence type="ECO:0000256" key="2">
    <source>
        <dbReference type="ARBA" id="ARBA00005264"/>
    </source>
</evidence>
<dbReference type="InterPro" id="IPR040382">
    <property type="entry name" value="NOL10/Enp2"/>
</dbReference>
<organism evidence="12 13">
    <name type="scientific">Cimex lectularius</name>
    <name type="common">Bed bug</name>
    <name type="synonym">Acanthia lectularia</name>
    <dbReference type="NCBI Taxonomy" id="79782"/>
    <lineage>
        <taxon>Eukaryota</taxon>
        <taxon>Metazoa</taxon>
        <taxon>Ecdysozoa</taxon>
        <taxon>Arthropoda</taxon>
        <taxon>Hexapoda</taxon>
        <taxon>Insecta</taxon>
        <taxon>Pterygota</taxon>
        <taxon>Neoptera</taxon>
        <taxon>Paraneoptera</taxon>
        <taxon>Hemiptera</taxon>
        <taxon>Heteroptera</taxon>
        <taxon>Panheteroptera</taxon>
        <taxon>Cimicomorpha</taxon>
        <taxon>Cimicidae</taxon>
        <taxon>Cimex</taxon>
    </lineage>
</organism>
<dbReference type="PANTHER" id="PTHR14927:SF0">
    <property type="entry name" value="NUCLEOLAR PROTEIN 10"/>
    <property type="match status" value="1"/>
</dbReference>
<evidence type="ECO:0000256" key="5">
    <source>
        <dbReference type="ARBA" id="ARBA00022737"/>
    </source>
</evidence>
<dbReference type="Proteomes" id="UP000494040">
    <property type="component" value="Unassembled WGS sequence"/>
</dbReference>